<dbReference type="PROSITE" id="PS51208">
    <property type="entry name" value="AUTOTRANSPORTER"/>
    <property type="match status" value="1"/>
</dbReference>
<reference evidence="4" key="1">
    <citation type="journal article" date="2019" name="J. Bacteriol.">
        <title>A Mutagenic Screen Identifies a TonB-Dependent Receptor Required for the Lanthanide Metal Switch in the Type I Methanotroph 'Methylotuvimicrobium buryatense' 5GB1C.</title>
        <authorList>
            <person name="Groom J.D."/>
            <person name="Ford S.M."/>
            <person name="Pesesky M.W."/>
            <person name="Lidstrom M.E."/>
        </authorList>
    </citation>
    <scope>NUCLEOTIDE SEQUENCE [LARGE SCALE GENOMIC DNA]</scope>
    <source>
        <strain evidence="4">5GB1C</strain>
    </source>
</reference>
<name>A0A4P9USK7_METBY</name>
<dbReference type="Pfam" id="PF17963">
    <property type="entry name" value="Big_9"/>
    <property type="match status" value="1"/>
</dbReference>
<feature type="transmembrane region" description="Helical" evidence="1">
    <location>
        <begin position="45"/>
        <end position="66"/>
    </location>
</feature>
<dbReference type="SUPFAM" id="SSF103515">
    <property type="entry name" value="Autotransporter"/>
    <property type="match status" value="1"/>
</dbReference>
<keyword evidence="1" id="KW-0472">Membrane</keyword>
<gene>
    <name evidence="3" type="ORF">EQU24_15675</name>
</gene>
<evidence type="ECO:0000259" key="2">
    <source>
        <dbReference type="PROSITE" id="PS51208"/>
    </source>
</evidence>
<keyword evidence="4" id="KW-1185">Reference proteome</keyword>
<protein>
    <submittedName>
        <fullName evidence="3">Autotransporter outer membrane beta-barrel domain-containing protein</fullName>
    </submittedName>
</protein>
<evidence type="ECO:0000313" key="3">
    <source>
        <dbReference type="EMBL" id="QCW83520.1"/>
    </source>
</evidence>
<dbReference type="OrthoDB" id="8416993at2"/>
<feature type="domain" description="Autotransporter" evidence="2">
    <location>
        <begin position="268"/>
        <end position="554"/>
    </location>
</feature>
<dbReference type="InterPro" id="IPR005546">
    <property type="entry name" value="Autotransporte_beta"/>
</dbReference>
<dbReference type="EMBL" id="CP035467">
    <property type="protein sequence ID" value="QCW83520.1"/>
    <property type="molecule type" value="Genomic_DNA"/>
</dbReference>
<evidence type="ECO:0000256" key="1">
    <source>
        <dbReference type="SAM" id="Phobius"/>
    </source>
</evidence>
<proteinExistence type="predicted"/>
<evidence type="ECO:0000313" key="4">
    <source>
        <dbReference type="Proteomes" id="UP000305881"/>
    </source>
</evidence>
<dbReference type="NCBIfam" id="TIGR01414">
    <property type="entry name" value="autotrans_barl"/>
    <property type="match status" value="1"/>
</dbReference>
<dbReference type="Gene3D" id="2.60.40.3440">
    <property type="match status" value="1"/>
</dbReference>
<keyword evidence="1" id="KW-0812">Transmembrane</keyword>
<dbReference type="AlphaFoldDB" id="A0A4P9USK7"/>
<keyword evidence="1" id="KW-1133">Transmembrane helix</keyword>
<organism evidence="3 4">
    <name type="scientific">Methylotuvimicrobium buryatense</name>
    <name type="common">Methylomicrobium buryatense</name>
    <dbReference type="NCBI Taxonomy" id="95641"/>
    <lineage>
        <taxon>Bacteria</taxon>
        <taxon>Pseudomonadati</taxon>
        <taxon>Pseudomonadota</taxon>
        <taxon>Gammaproteobacteria</taxon>
        <taxon>Methylococcales</taxon>
        <taxon>Methylococcaceae</taxon>
        <taxon>Methylotuvimicrobium</taxon>
    </lineage>
</organism>
<dbReference type="Proteomes" id="UP000305881">
    <property type="component" value="Chromosome"/>
</dbReference>
<dbReference type="KEGG" id="mbur:EQU24_15675"/>
<dbReference type="Pfam" id="PF03797">
    <property type="entry name" value="Autotransporter"/>
    <property type="match status" value="1"/>
</dbReference>
<dbReference type="InterPro" id="IPR036709">
    <property type="entry name" value="Autotransporte_beta_dom_sf"/>
</dbReference>
<dbReference type="SMART" id="SM00869">
    <property type="entry name" value="Autotransporter"/>
    <property type="match status" value="1"/>
</dbReference>
<dbReference type="Gene3D" id="2.40.128.130">
    <property type="entry name" value="Autotransporter beta-domain"/>
    <property type="match status" value="1"/>
</dbReference>
<dbReference type="GO" id="GO:0019867">
    <property type="term" value="C:outer membrane"/>
    <property type="evidence" value="ECO:0007669"/>
    <property type="project" value="InterPro"/>
</dbReference>
<dbReference type="STRING" id="675511.GCA_000341735_04320"/>
<accession>A0A4P9USK7</accession>
<dbReference type="InterPro" id="IPR006315">
    <property type="entry name" value="OM_autotransptr_brl_dom"/>
</dbReference>
<sequence length="554" mass="61524">MVMANPLVRLTSNDPVQINLIVGDIMFTQQGLFFQRKPCTMLRQLAWFLLVVLLGSFSLSHAAIVAPASVNLLTGQAARIVLANQGETIRITRGPANGALVNNGDGSVSYTPNSDYIGADSFSFAADFANEPITGSGTVSLNVRSIESMAPFSNESQILKVISKSNAPELRRFYENFTRLDPSTQFEVLQSITPLQTAAQINSAAMQSNIQIRNLLYRLDEVRQMHRHEQETGGIKLSANGRTFSLASLFPSQAQGGGAGDEPESGDLLDNRLNVFVNAQYNRNDRITTDLEVGSDSDVFSITIGTDYRFTDALILGAAFGFSDTDTDYQRRAGNLLNRGYSASVYGSYFITDNLYLDGIFTYTGNAYDSQRMLLIPDALGNIARQNSRADFGGDQQRFSIGLGYDLPIKQWTLGVKARTEYGRMNIDAYREKGPTGLNLLVDEQFNESVLTVLGWQVSYAYSAPFGVLLPHLGFDWEHEFKNNSRDMVMRFANDPSLPFVIRTNNPDRDYFIFRAGMSAILANGISSFAQYETLLDQRYETMHTARIGVRWEF</sequence>